<dbReference type="PANTHER" id="PTHR46847">
    <property type="entry name" value="D-ALLOSE-BINDING PERIPLASMIC PROTEIN-RELATED"/>
    <property type="match status" value="1"/>
</dbReference>
<dbReference type="GO" id="GO:0030313">
    <property type="term" value="C:cell envelope"/>
    <property type="evidence" value="ECO:0007669"/>
    <property type="project" value="UniProtKB-SubCell"/>
</dbReference>
<dbReference type="Proteomes" id="UP001242995">
    <property type="component" value="Unassembled WGS sequence"/>
</dbReference>
<dbReference type="CDD" id="cd01536">
    <property type="entry name" value="PBP1_ABC_sugar_binding-like"/>
    <property type="match status" value="1"/>
</dbReference>
<dbReference type="PROSITE" id="PS51257">
    <property type="entry name" value="PROKAR_LIPOPROTEIN"/>
    <property type="match status" value="1"/>
</dbReference>
<dbReference type="InterPro" id="IPR028082">
    <property type="entry name" value="Peripla_BP_I"/>
</dbReference>
<evidence type="ECO:0000313" key="7">
    <source>
        <dbReference type="EMBL" id="MDQ0183029.1"/>
    </source>
</evidence>
<reference evidence="6 8" key="1">
    <citation type="submission" date="2023-07" db="EMBL/GenBank/DDBJ databases">
        <title>Sorghum-associated microbial communities from plants grown in Nebraska, USA.</title>
        <authorList>
            <person name="Schachtman D."/>
        </authorList>
    </citation>
    <scope>NUCLEOTIDE SEQUENCE</scope>
    <source>
        <strain evidence="6">DS1006</strain>
        <strain evidence="7 8">DS1016</strain>
    </source>
</reference>
<dbReference type="RefSeq" id="WP_306964487.1">
    <property type="nucleotide sequence ID" value="NZ_JAUSRG010000025.1"/>
</dbReference>
<gene>
    <name evidence="6" type="ORF">J2S90_004716</name>
    <name evidence="7" type="ORF">J2S93_004488</name>
</gene>
<evidence type="ECO:0000256" key="1">
    <source>
        <dbReference type="ARBA" id="ARBA00004196"/>
    </source>
</evidence>
<dbReference type="Proteomes" id="UP001230951">
    <property type="component" value="Unassembled WGS sequence"/>
</dbReference>
<proteinExistence type="inferred from homology"/>
<dbReference type="PANTHER" id="PTHR46847:SF1">
    <property type="entry name" value="D-ALLOSE-BINDING PERIPLASMIC PROTEIN-RELATED"/>
    <property type="match status" value="1"/>
</dbReference>
<dbReference type="Pfam" id="PF13407">
    <property type="entry name" value="Peripla_BP_4"/>
    <property type="match status" value="1"/>
</dbReference>
<dbReference type="Gene3D" id="3.40.50.2300">
    <property type="match status" value="2"/>
</dbReference>
<evidence type="ECO:0000256" key="3">
    <source>
        <dbReference type="ARBA" id="ARBA00022729"/>
    </source>
</evidence>
<comment type="similarity">
    <text evidence="2">Belongs to the bacterial solute-binding protein 2 family.</text>
</comment>
<feature type="signal peptide" evidence="4">
    <location>
        <begin position="1"/>
        <end position="22"/>
    </location>
</feature>
<name>A0AAW8DMZ3_9MICC</name>
<evidence type="ECO:0000259" key="5">
    <source>
        <dbReference type="Pfam" id="PF13407"/>
    </source>
</evidence>
<dbReference type="SUPFAM" id="SSF53822">
    <property type="entry name" value="Periplasmic binding protein-like I"/>
    <property type="match status" value="1"/>
</dbReference>
<accession>A0AAW8DMZ3</accession>
<feature type="chain" id="PRO_5043454405" evidence="4">
    <location>
        <begin position="23"/>
        <end position="340"/>
    </location>
</feature>
<evidence type="ECO:0000256" key="4">
    <source>
        <dbReference type="SAM" id="SignalP"/>
    </source>
</evidence>
<evidence type="ECO:0000313" key="8">
    <source>
        <dbReference type="Proteomes" id="UP001230951"/>
    </source>
</evidence>
<dbReference type="EMBL" id="JAUSRG010000025">
    <property type="protein sequence ID" value="MDP9907721.1"/>
    <property type="molecule type" value="Genomic_DNA"/>
</dbReference>
<dbReference type="AlphaFoldDB" id="A0AAW8DMZ3"/>
<comment type="subcellular location">
    <subcellularLocation>
        <location evidence="1">Cell envelope</location>
    </subcellularLocation>
</comment>
<organism evidence="6 9">
    <name type="scientific">Arthrobacter bambusae</name>
    <dbReference type="NCBI Taxonomy" id="1338426"/>
    <lineage>
        <taxon>Bacteria</taxon>
        <taxon>Bacillati</taxon>
        <taxon>Actinomycetota</taxon>
        <taxon>Actinomycetes</taxon>
        <taxon>Micrococcales</taxon>
        <taxon>Micrococcaceae</taxon>
        <taxon>Arthrobacter</taxon>
    </lineage>
</organism>
<dbReference type="GO" id="GO:0030246">
    <property type="term" value="F:carbohydrate binding"/>
    <property type="evidence" value="ECO:0007669"/>
    <property type="project" value="UniProtKB-ARBA"/>
</dbReference>
<dbReference type="InterPro" id="IPR025997">
    <property type="entry name" value="SBP_2_dom"/>
</dbReference>
<protein>
    <submittedName>
        <fullName evidence="6">Ribose transport system substrate-binding protein</fullName>
    </submittedName>
</protein>
<sequence length="340" mass="34956">MKNIKKSAAAAALIGLALLTSACTPPTQDAAGPASTADAGKPLNVGFFGFAKSNGFAQGTFLGVQQAAKANNASATFVDPNFNAQTQVQQIQDAVTSKQFEVIVIQANDNQALIAPLQQAVQAGITVVVEFSVIGPKFDTIQPQVPGAISIVDLPTSNGKMLGQMGKDACAKVSKDTCKVAYLEGFKSLPLDNARTEAVKAELATDPKIKLVASVEGGYTQDSGRQAFQNVSQANPDVDVVIGASQAITGAAAAAGNSNIKFIGNGASTSNVEAVRSGKWFSIYVSDVVANGAKATELGLAKARGQQVETAVDEASLAPNKAKGTKEALDAVNYVSKYSD</sequence>
<keyword evidence="8" id="KW-1185">Reference proteome</keyword>
<comment type="caution">
    <text evidence="6">The sequence shown here is derived from an EMBL/GenBank/DDBJ whole genome shotgun (WGS) entry which is preliminary data.</text>
</comment>
<feature type="domain" description="Periplasmic binding protein" evidence="5">
    <location>
        <begin position="45"/>
        <end position="306"/>
    </location>
</feature>
<keyword evidence="3 4" id="KW-0732">Signal</keyword>
<dbReference type="EMBL" id="JAUSTF010000019">
    <property type="protein sequence ID" value="MDQ0183029.1"/>
    <property type="molecule type" value="Genomic_DNA"/>
</dbReference>
<evidence type="ECO:0000313" key="9">
    <source>
        <dbReference type="Proteomes" id="UP001242995"/>
    </source>
</evidence>
<evidence type="ECO:0000313" key="6">
    <source>
        <dbReference type="EMBL" id="MDP9907721.1"/>
    </source>
</evidence>
<evidence type="ECO:0000256" key="2">
    <source>
        <dbReference type="ARBA" id="ARBA00007639"/>
    </source>
</evidence>